<gene>
    <name evidence="6" type="ORF">HNP84_010238</name>
</gene>
<name>A0A840PRQ7_9ACTN</name>
<accession>A0A840PRQ7</accession>
<dbReference type="Proteomes" id="UP000578449">
    <property type="component" value="Unassembled WGS sequence"/>
</dbReference>
<dbReference type="GO" id="GO:0003700">
    <property type="term" value="F:DNA-binding transcription factor activity"/>
    <property type="evidence" value="ECO:0007669"/>
    <property type="project" value="TreeGrafter"/>
</dbReference>
<evidence type="ECO:0000313" key="6">
    <source>
        <dbReference type="EMBL" id="MBB5140470.1"/>
    </source>
</evidence>
<dbReference type="Pfam" id="PF21597">
    <property type="entry name" value="TetR_C_43"/>
    <property type="match status" value="1"/>
</dbReference>
<dbReference type="Pfam" id="PF00440">
    <property type="entry name" value="TetR_N"/>
    <property type="match status" value="1"/>
</dbReference>
<dbReference type="EMBL" id="JACHGN010000044">
    <property type="protein sequence ID" value="MBB5140470.1"/>
    <property type="molecule type" value="Genomic_DNA"/>
</dbReference>
<dbReference type="RefSeq" id="WP_221337761.1">
    <property type="nucleotide sequence ID" value="NZ_BAABIX010000077.1"/>
</dbReference>
<dbReference type="PANTHER" id="PTHR30055">
    <property type="entry name" value="HTH-TYPE TRANSCRIPTIONAL REGULATOR RUTR"/>
    <property type="match status" value="1"/>
</dbReference>
<dbReference type="InterPro" id="IPR001647">
    <property type="entry name" value="HTH_TetR"/>
</dbReference>
<feature type="DNA-binding region" description="H-T-H motif" evidence="4">
    <location>
        <begin position="34"/>
        <end position="53"/>
    </location>
</feature>
<keyword evidence="7" id="KW-1185">Reference proteome</keyword>
<protein>
    <submittedName>
        <fullName evidence="6">AcrR family transcriptional regulator</fullName>
    </submittedName>
</protein>
<dbReference type="SUPFAM" id="SSF48498">
    <property type="entry name" value="Tetracyclin repressor-like, C-terminal domain"/>
    <property type="match status" value="1"/>
</dbReference>
<keyword evidence="1" id="KW-0805">Transcription regulation</keyword>
<dbReference type="PANTHER" id="PTHR30055:SF234">
    <property type="entry name" value="HTH-TYPE TRANSCRIPTIONAL REGULATOR BETI"/>
    <property type="match status" value="1"/>
</dbReference>
<evidence type="ECO:0000256" key="4">
    <source>
        <dbReference type="PROSITE-ProRule" id="PRU00335"/>
    </source>
</evidence>
<evidence type="ECO:0000256" key="1">
    <source>
        <dbReference type="ARBA" id="ARBA00023015"/>
    </source>
</evidence>
<dbReference type="InterPro" id="IPR050109">
    <property type="entry name" value="HTH-type_TetR-like_transc_reg"/>
</dbReference>
<dbReference type="InterPro" id="IPR049445">
    <property type="entry name" value="TetR_SbtR-like_C"/>
</dbReference>
<dbReference type="AlphaFoldDB" id="A0A840PRQ7"/>
<dbReference type="PRINTS" id="PR00455">
    <property type="entry name" value="HTHTETR"/>
</dbReference>
<evidence type="ECO:0000313" key="7">
    <source>
        <dbReference type="Proteomes" id="UP000578449"/>
    </source>
</evidence>
<evidence type="ECO:0000256" key="2">
    <source>
        <dbReference type="ARBA" id="ARBA00023125"/>
    </source>
</evidence>
<evidence type="ECO:0000259" key="5">
    <source>
        <dbReference type="PROSITE" id="PS50977"/>
    </source>
</evidence>
<comment type="caution">
    <text evidence="6">The sequence shown here is derived from an EMBL/GenBank/DDBJ whole genome shotgun (WGS) entry which is preliminary data.</text>
</comment>
<dbReference type="Gene3D" id="1.10.357.10">
    <property type="entry name" value="Tetracycline Repressor, domain 2"/>
    <property type="match status" value="1"/>
</dbReference>
<sequence length="214" mass="22778">MAGSGGLRKDAERNRARIVAAAREVFSDRGLEAPLEEIARRAGVNIATLYRRFPDRAALVEAILTEKMTAFAEAAERALAAEDPWEGFSACVEDICAMQAADQGVTEAFTTCFPSSAGLEEPRARALGALGALVARARDAGALRADFTVQDLLLFLMANAGVLRATRDAAPDAWRRLVGFLLSACRAEAAGTLLPPAPTADELHQAMLAVHPFK</sequence>
<reference evidence="6 7" key="1">
    <citation type="submission" date="2020-08" db="EMBL/GenBank/DDBJ databases">
        <title>Genomic Encyclopedia of Type Strains, Phase IV (KMG-IV): sequencing the most valuable type-strain genomes for metagenomic binning, comparative biology and taxonomic classification.</title>
        <authorList>
            <person name="Goeker M."/>
        </authorList>
    </citation>
    <scope>NUCLEOTIDE SEQUENCE [LARGE SCALE GENOMIC DNA]</scope>
    <source>
        <strain evidence="6 7">DSM 45615</strain>
    </source>
</reference>
<dbReference type="PROSITE" id="PS50977">
    <property type="entry name" value="HTH_TETR_2"/>
    <property type="match status" value="1"/>
</dbReference>
<dbReference type="SUPFAM" id="SSF46689">
    <property type="entry name" value="Homeodomain-like"/>
    <property type="match status" value="1"/>
</dbReference>
<dbReference type="GO" id="GO:0000976">
    <property type="term" value="F:transcription cis-regulatory region binding"/>
    <property type="evidence" value="ECO:0007669"/>
    <property type="project" value="TreeGrafter"/>
</dbReference>
<feature type="domain" description="HTH tetR-type" evidence="5">
    <location>
        <begin position="12"/>
        <end position="71"/>
    </location>
</feature>
<dbReference type="InterPro" id="IPR036271">
    <property type="entry name" value="Tet_transcr_reg_TetR-rel_C_sf"/>
</dbReference>
<proteinExistence type="predicted"/>
<keyword evidence="3" id="KW-0804">Transcription</keyword>
<keyword evidence="2 4" id="KW-0238">DNA-binding</keyword>
<dbReference type="InterPro" id="IPR009057">
    <property type="entry name" value="Homeodomain-like_sf"/>
</dbReference>
<evidence type="ECO:0000256" key="3">
    <source>
        <dbReference type="ARBA" id="ARBA00023163"/>
    </source>
</evidence>
<organism evidence="6 7">
    <name type="scientific">Thermocatellispora tengchongensis</name>
    <dbReference type="NCBI Taxonomy" id="1073253"/>
    <lineage>
        <taxon>Bacteria</taxon>
        <taxon>Bacillati</taxon>
        <taxon>Actinomycetota</taxon>
        <taxon>Actinomycetes</taxon>
        <taxon>Streptosporangiales</taxon>
        <taxon>Streptosporangiaceae</taxon>
        <taxon>Thermocatellispora</taxon>
    </lineage>
</organism>